<keyword evidence="1" id="KW-1133">Transmembrane helix</keyword>
<dbReference type="EMBL" id="CAVNYO010000169">
    <property type="protein sequence ID" value="CAK5270861.1"/>
    <property type="molecule type" value="Genomic_DNA"/>
</dbReference>
<keyword evidence="3" id="KW-1185">Reference proteome</keyword>
<accession>A0AAD2H7M2</accession>
<feature type="non-terminal residue" evidence="2">
    <location>
        <position position="1"/>
    </location>
</feature>
<dbReference type="Proteomes" id="UP001295794">
    <property type="component" value="Unassembled WGS sequence"/>
</dbReference>
<keyword evidence="1" id="KW-0812">Transmembrane</keyword>
<evidence type="ECO:0000313" key="2">
    <source>
        <dbReference type="EMBL" id="CAK5270861.1"/>
    </source>
</evidence>
<keyword evidence="1" id="KW-0472">Membrane</keyword>
<organism evidence="2 3">
    <name type="scientific">Mycena citricolor</name>
    <dbReference type="NCBI Taxonomy" id="2018698"/>
    <lineage>
        <taxon>Eukaryota</taxon>
        <taxon>Fungi</taxon>
        <taxon>Dikarya</taxon>
        <taxon>Basidiomycota</taxon>
        <taxon>Agaricomycotina</taxon>
        <taxon>Agaricomycetes</taxon>
        <taxon>Agaricomycetidae</taxon>
        <taxon>Agaricales</taxon>
        <taxon>Marasmiineae</taxon>
        <taxon>Mycenaceae</taxon>
        <taxon>Mycena</taxon>
    </lineage>
</organism>
<evidence type="ECO:0000256" key="1">
    <source>
        <dbReference type="SAM" id="Phobius"/>
    </source>
</evidence>
<gene>
    <name evidence="2" type="ORF">MYCIT1_LOCUS15613</name>
</gene>
<protein>
    <submittedName>
        <fullName evidence="2">Uncharacterized protein</fullName>
    </submittedName>
</protein>
<feature type="transmembrane region" description="Helical" evidence="1">
    <location>
        <begin position="93"/>
        <end position="111"/>
    </location>
</feature>
<sequence>RPSTPRPTSSGVTKPVLSSRLTPELLTHCRGYQAERLIKGPHDKPPQATAMTAQPLAGRAPFSTREMLASLVFPPSGSDQNNTSSGPNPRRSAIEGVFIAAVVILVAYLLWRSIFRDRKSLDELSMERNSDSRWPERPLTTFDLWSYAHLESGLRYPRTAHIPANFARTTGPNILDGGRRMGSPADKDALPAYDARDMPPVYLRG</sequence>
<proteinExistence type="predicted"/>
<reference evidence="2" key="1">
    <citation type="submission" date="2023-11" db="EMBL/GenBank/DDBJ databases">
        <authorList>
            <person name="De Vega J J."/>
            <person name="De Vega J J."/>
        </authorList>
    </citation>
    <scope>NUCLEOTIDE SEQUENCE</scope>
</reference>
<evidence type="ECO:0000313" key="3">
    <source>
        <dbReference type="Proteomes" id="UP001295794"/>
    </source>
</evidence>
<dbReference type="AlphaFoldDB" id="A0AAD2H7M2"/>
<comment type="caution">
    <text evidence="2">The sequence shown here is derived from an EMBL/GenBank/DDBJ whole genome shotgun (WGS) entry which is preliminary data.</text>
</comment>
<name>A0AAD2H7M2_9AGAR</name>